<evidence type="ECO:0000256" key="1">
    <source>
        <dbReference type="ARBA" id="ARBA00001957"/>
    </source>
</evidence>
<dbReference type="Gene3D" id="2.30.38.10">
    <property type="entry name" value="Luciferase, Domain 3"/>
    <property type="match status" value="1"/>
</dbReference>
<dbReference type="PANTHER" id="PTHR45527:SF1">
    <property type="entry name" value="FATTY ACID SYNTHASE"/>
    <property type="match status" value="1"/>
</dbReference>
<keyword evidence="5" id="KW-0547">Nucleotide-binding</keyword>
<dbReference type="SMART" id="SM00823">
    <property type="entry name" value="PKS_PP"/>
    <property type="match status" value="1"/>
</dbReference>
<dbReference type="InterPro" id="IPR029058">
    <property type="entry name" value="AB_hydrolase_fold"/>
</dbReference>
<protein>
    <submittedName>
        <fullName evidence="9">Multifunctional nonribosomal peptide synthetase (Mycosubtilin synthetase)</fullName>
    </submittedName>
</protein>
<dbReference type="PROSITE" id="PS00455">
    <property type="entry name" value="AMP_BINDING"/>
    <property type="match status" value="2"/>
</dbReference>
<proteinExistence type="inferred from homology"/>
<gene>
    <name evidence="9" type="primary">dhbF</name>
    <name evidence="9" type="ordered locus">BCE33L1715</name>
</gene>
<dbReference type="InterPro" id="IPR010060">
    <property type="entry name" value="NRPS_synth"/>
</dbReference>
<dbReference type="InterPro" id="IPR020845">
    <property type="entry name" value="AMP-binding_CS"/>
</dbReference>
<dbReference type="InterPro" id="IPR010071">
    <property type="entry name" value="AA_adenyl_dom"/>
</dbReference>
<dbReference type="Proteomes" id="UP000002612">
    <property type="component" value="Chromosome"/>
</dbReference>
<evidence type="ECO:0000313" key="9">
    <source>
        <dbReference type="EMBL" id="AAU18538.1"/>
    </source>
</evidence>
<dbReference type="InterPro" id="IPR045851">
    <property type="entry name" value="AMP-bd_C_sf"/>
</dbReference>
<dbReference type="GO" id="GO:0031177">
    <property type="term" value="F:phosphopantetheine binding"/>
    <property type="evidence" value="ECO:0007669"/>
    <property type="project" value="InterPro"/>
</dbReference>
<dbReference type="Pfam" id="PF00501">
    <property type="entry name" value="AMP-binding"/>
    <property type="match status" value="2"/>
</dbReference>
<organism evidence="9 10">
    <name type="scientific">Bacillus cereus (strain ZK / E33L)</name>
    <dbReference type="NCBI Taxonomy" id="288681"/>
    <lineage>
        <taxon>Bacteria</taxon>
        <taxon>Bacillati</taxon>
        <taxon>Bacillota</taxon>
        <taxon>Bacilli</taxon>
        <taxon>Bacillales</taxon>
        <taxon>Bacillaceae</taxon>
        <taxon>Bacillus</taxon>
        <taxon>Bacillus cereus group</taxon>
    </lineage>
</organism>
<dbReference type="Gene3D" id="1.10.1200.10">
    <property type="entry name" value="ACP-like"/>
    <property type="match status" value="1"/>
</dbReference>
<dbReference type="Gene3D" id="3.40.50.980">
    <property type="match status" value="2"/>
</dbReference>
<dbReference type="NCBIfam" id="TIGR01720">
    <property type="entry name" value="NRPS-para261"/>
    <property type="match status" value="1"/>
</dbReference>
<dbReference type="Pfam" id="PF00550">
    <property type="entry name" value="PP-binding"/>
    <property type="match status" value="2"/>
</dbReference>
<evidence type="ECO:0000256" key="4">
    <source>
        <dbReference type="ARBA" id="ARBA00022553"/>
    </source>
</evidence>
<dbReference type="NCBIfam" id="NF003417">
    <property type="entry name" value="PRK04813.1"/>
    <property type="match status" value="2"/>
</dbReference>
<evidence type="ECO:0000256" key="7">
    <source>
        <dbReference type="ARBA" id="ARBA00023194"/>
    </source>
</evidence>
<dbReference type="NCBIfam" id="TIGR01733">
    <property type="entry name" value="AA-adenyl-dom"/>
    <property type="match status" value="2"/>
</dbReference>
<dbReference type="Gene3D" id="3.30.559.30">
    <property type="entry name" value="Nonribosomal peptide synthetase, condensation domain"/>
    <property type="match status" value="3"/>
</dbReference>
<keyword evidence="4" id="KW-0597">Phosphoprotein</keyword>
<dbReference type="InterPro" id="IPR023213">
    <property type="entry name" value="CAT-like_dom_sf"/>
</dbReference>
<dbReference type="KEGG" id="bcz:BCE33L1715"/>
<reference evidence="10" key="1">
    <citation type="journal article" date="2006" name="J. Bacteriol.">
        <title>Pathogenomic sequence analysis of Bacillus cereus and Bacillus thuringiensis isolates closely related to Bacillus anthracis.</title>
        <authorList>
            <person name="Han C.S."/>
            <person name="Xie G."/>
            <person name="Challacombe J.F."/>
            <person name="Altherr M.R."/>
            <person name="Bhotika S.S."/>
            <person name="Brown N."/>
            <person name="Bruce D."/>
            <person name="Campbell C.S."/>
            <person name="Campbell M.L."/>
            <person name="Chen J."/>
            <person name="Chertkov O."/>
            <person name="Cleland C."/>
            <person name="Dimitrijevic M."/>
            <person name="Doggett N.A."/>
            <person name="Fawcett J.J."/>
            <person name="Glavina T."/>
            <person name="Goodwin L.A."/>
            <person name="Green L.D."/>
            <person name="Hill K.K."/>
            <person name="Hitchcock P."/>
            <person name="Jackson P.J."/>
            <person name="Keim P."/>
            <person name="Kewalramani A.R."/>
            <person name="Longmire J."/>
            <person name="Lucas S."/>
            <person name="Malfatti S."/>
            <person name="McMurry K."/>
            <person name="Meincke L.J."/>
            <person name="Misra M."/>
            <person name="Moseman B.L."/>
            <person name="Mundt M."/>
            <person name="Munk A.C."/>
            <person name="Okinaka R.T."/>
            <person name="Parson-Quintana B."/>
            <person name="Reilly L.P."/>
            <person name="Richardson P."/>
            <person name="Robinson D.L."/>
            <person name="Rubin E."/>
            <person name="Saunders E."/>
            <person name="Tapia R."/>
            <person name="Tesmer J.G."/>
            <person name="Thayer N."/>
            <person name="Thompson L.S."/>
            <person name="Tice H."/>
            <person name="Ticknor L.O."/>
            <person name="Wills P.L."/>
            <person name="Brettin T.S."/>
            <person name="Gilna P."/>
        </authorList>
    </citation>
    <scope>NUCLEOTIDE SEQUENCE [LARGE SCALE GENOMIC DNA]</scope>
    <source>
        <strain evidence="10">ZK / E33L</strain>
    </source>
</reference>
<evidence type="ECO:0000256" key="3">
    <source>
        <dbReference type="ARBA" id="ARBA00022450"/>
    </source>
</evidence>
<evidence type="ECO:0000256" key="6">
    <source>
        <dbReference type="ARBA" id="ARBA00022840"/>
    </source>
</evidence>
<feature type="domain" description="Carrier" evidence="8">
    <location>
        <begin position="955"/>
        <end position="1028"/>
    </location>
</feature>
<evidence type="ECO:0000256" key="2">
    <source>
        <dbReference type="ARBA" id="ARBA00006432"/>
    </source>
</evidence>
<comment type="cofactor">
    <cofactor evidence="1">
        <name>pantetheine 4'-phosphate</name>
        <dbReference type="ChEBI" id="CHEBI:47942"/>
    </cofactor>
</comment>
<dbReference type="CDD" id="cd05930">
    <property type="entry name" value="A_NRPS"/>
    <property type="match status" value="2"/>
</dbReference>
<dbReference type="GO" id="GO:0008610">
    <property type="term" value="P:lipid biosynthetic process"/>
    <property type="evidence" value="ECO:0007669"/>
    <property type="project" value="UniProtKB-ARBA"/>
</dbReference>
<comment type="similarity">
    <text evidence="2">Belongs to the ATP-dependent AMP-binding enzyme family.</text>
</comment>
<dbReference type="InterPro" id="IPR042099">
    <property type="entry name" value="ANL_N_sf"/>
</dbReference>
<dbReference type="Gene3D" id="3.30.559.10">
    <property type="entry name" value="Chloramphenicol acetyltransferase-like domain"/>
    <property type="match status" value="3"/>
</dbReference>
<dbReference type="GO" id="GO:0003824">
    <property type="term" value="F:catalytic activity"/>
    <property type="evidence" value="ECO:0007669"/>
    <property type="project" value="InterPro"/>
</dbReference>
<dbReference type="Gene3D" id="3.40.50.12780">
    <property type="entry name" value="N-terminal domain of ligase-like"/>
    <property type="match status" value="1"/>
</dbReference>
<dbReference type="InterPro" id="IPR001242">
    <property type="entry name" value="Condensation_dom"/>
</dbReference>
<evidence type="ECO:0000259" key="8">
    <source>
        <dbReference type="PROSITE" id="PS50075"/>
    </source>
</evidence>
<dbReference type="PROSITE" id="PS50075">
    <property type="entry name" value="CARRIER"/>
    <property type="match status" value="2"/>
</dbReference>
<dbReference type="GO" id="GO:0043041">
    <property type="term" value="P:amino acid activation for nonribosomal peptide biosynthetic process"/>
    <property type="evidence" value="ECO:0007669"/>
    <property type="project" value="TreeGrafter"/>
</dbReference>
<dbReference type="CDD" id="cd19531">
    <property type="entry name" value="LCL_NRPS-like"/>
    <property type="match status" value="1"/>
</dbReference>
<sequence length="2543" mass="290642">MGHYRYEINFKGEIIMAKKFYMSNNQKRLYIINQLQGKDVSYNTPKVLFFPGRFDLKTLNRSFNKLCKQHELLRTTFSHNGDKFYQIVQEEVNVKVEVNYDVNKTIKESFNDFLKPFDLETAPVMRLKVQELENASVLMFDFHHIICDAISVHIFVDDLLSLYKGETLQKNKIQYKDFAAWQNSKDMSEHEAFWLEEFSKIPPAVDLKTDFVRPKWKSIKGQTIHKNPDYKLSELVKGFCHRNDTTEFMTLLSAFMAFLSKYNSQKDITVGIPVANRTHQDAHNMVGMFVNTLAVHTEIDKTKSFTNLLSVMKDKVYSIFDHQEYPFEELIEKLNLERDVSRNPLFDIMFVFQNNENNGYVIDQKELTEIKDIGYPVAKFDLTLTINSSEAGYEISWEYCSELFKEETIKYIDKLFGEFLKNAIAAPTERLEALNMLNDYEYTSMFDRLIETPRKSIKSSVIDSFYANVKNWPNKKALIMGDKSMTFTELNELSNRLASKLISKGIKQNSVVALLFNRSFETVTTILGVLKAGGTFLPIEPNLPEDRINYILQDSNCSLLISNLEEFDFSSLYGDVLQYKDINLSEPMNEQLNVERNENMLMYIIYTSGSTGKPKGVAIKESSLLNYLDWGQEKYITSRQDCFGFYSPLSFDLTITSVFLPLVSGLTMKIYQSKDYASALIDLVNDNTVTILKLTPSHMKMISQLNLENSLIHTFIVGGEELTVQAAKEMTLKINHPISIINEYGPTEATIGCAFHKYNIQNDNMMVPIGRPINNTQLYVLNSDLQYQPYGVVGELYISGECLAYGYYNNPKLTNEKFIDNPFISGEKMYATGDLVYKLPNDNLVYCGRIDDQIKLKGFRIDLGEVEKVLKTESKADEVSVHIRNLNDSEYLCAYLVGSHYSENELKNILGKALPDYMIPTFMINVDNIPLTSNGKVDKKKLPDPILQSHESYIAPRNGFETAVTDIFSEILGTEVGIEDNFFELGGDSIKGIRIIAKLREQGYILTLREIMERKVLLNIFDSINILENDSIYQNEIAGETVLSPIQKQFMGSELPEPEYFNQSVLLESKGSINTSIVRESLLKIVKHHDILRATFNDGKQVIKSATDGKLYEYFEFDLSNVQTEEEFNSVLLNETLKLTNSMNLNDGPLVKAGHFITNESDYLFITIHHLVIDSVSWQIIIEDLNKLYQSGLDKKEMKLPNKTASYKQWSEEQVNLAEHSIVKKELPYWKKIEKDLRESALNPSRTKRESVLDQVEVNFSEEITSNLIYKAIKPYGLEAKEVLLTALFRAIAKINNSTRAAVNLETHGRENSISSLPIERTVGWFTNMYPVVVKNIGNTLKEDIITVKETLKRVPNQGIGYGILKNNCEENLCEESYPDITFNYLGEQVKYENDETFFISEIKHANAISNKNIFGTPISMDGIIVNRELSLLISFDISRFDKKFIENLAQVFEKEVRKVVEHCSSEIEIIKTPSDYGELNLSLSEFSSIQQRVESANGRMKRMYPLTPMQEGILFHTLNDGDKESYVVQGIFKANKLVEMKKFKMALKHLGNKHEVLKTSIFSSLLSEPRQVIIENKEIECQFIDFSQEHNVVEQFNQVVKEDLQSGFDIEKDSLIRFIFVKESEEEFKLIMTFHHIIMDGWCMAVLMNDLTEIYDQLISSNDIVNLENPKKLQNTFEDYVRVIRDKNHEETLKYWGNLLDDFHGANTIEPVLELTTDEKNIERTMYSIPVNLFESIKDYAKQNNSTVNTVIELAWGILLQSYNYSNDVVFGKVLSGRDSAVKNVEEIIGLFINTVPVRVSNEPTDLVSDVLKQLQSQAINSMENGYNSLADIQGLTELGSDLIQTLLIFENYYVAEKNTQSATGLIPILDTVREETNYDLTLSVDLSDSLNFDLLFNVNKYTRLEAGNILGRLETILNQIVSNPKIKMSEMEVLTEVERTMVLNDFNNTVVEYDAEKPIICLIEENATCNPEKIAVVYQDIELTYKDLNEKANIIANELHERGIKRNSVVAIKLKNSPEMIISILGILKTGAAYVPLDPSYPTERIDTILEDCGATILLSDEEYQMDKLISLDVNSILTNDIAHTKTKFKNISYPEDLMLILYTSGTTGKPKGVMLKNSNVLSYIYSFKKEFLIDQSTRFLQQATYTFDMFIEEVFPTLAFGGTLIIYPRVHGIDFEELCQYINEKEVNILSCSPLTLNEINKLNKTKSVKTYISGGEEIKPNYYDKIIQSADVYNTYGPTETTVCCSYFKIDKNQLNNVSIGRPIANAQMYILANDQLCGINTIGEICISGNGVTAGYLNRDELTADKFVPNPYGEGKVYRTGDFGKWMPDGTVTYMGRIDNQIKLRGYRIELGEIEVVIRKKLDVLDVAVVLKKKEEEKIICVYVQSDVVTREEVYKELKANLPIYMVPAHIDIVDSIPMKLNGKIDSDQLEIPTIISFNHTNEPMTEDEEKVLSAFTQALEGLSIGLHDDFFEVGGHSLKAVRLINIIEQKTDVRLTVTEIFEKRTVKEISRLVKAKEVSTDYQESWSSLEEEVEELV</sequence>
<dbReference type="GO" id="GO:0005524">
    <property type="term" value="F:ATP binding"/>
    <property type="evidence" value="ECO:0007669"/>
    <property type="project" value="UniProtKB-KW"/>
</dbReference>
<dbReference type="GO" id="GO:0017000">
    <property type="term" value="P:antibiotic biosynthetic process"/>
    <property type="evidence" value="ECO:0007669"/>
    <property type="project" value="UniProtKB-KW"/>
</dbReference>
<evidence type="ECO:0000313" key="10">
    <source>
        <dbReference type="Proteomes" id="UP000002612"/>
    </source>
</evidence>
<dbReference type="SUPFAM" id="SSF56801">
    <property type="entry name" value="Acetyl-CoA synthetase-like"/>
    <property type="match status" value="2"/>
</dbReference>
<keyword evidence="6" id="KW-0067">ATP-binding</keyword>
<dbReference type="InterPro" id="IPR006162">
    <property type="entry name" value="Ppantetheine_attach_site"/>
</dbReference>
<dbReference type="GO" id="GO:0005829">
    <property type="term" value="C:cytosol"/>
    <property type="evidence" value="ECO:0007669"/>
    <property type="project" value="TreeGrafter"/>
</dbReference>
<name>Q63CQ7_BACCZ</name>
<dbReference type="Pfam" id="PF00668">
    <property type="entry name" value="Condensation"/>
    <property type="match status" value="3"/>
</dbReference>
<dbReference type="GO" id="GO:0044550">
    <property type="term" value="P:secondary metabolite biosynthetic process"/>
    <property type="evidence" value="ECO:0007669"/>
    <property type="project" value="TreeGrafter"/>
</dbReference>
<dbReference type="PANTHER" id="PTHR45527">
    <property type="entry name" value="NONRIBOSOMAL PEPTIDE SYNTHETASE"/>
    <property type="match status" value="1"/>
</dbReference>
<dbReference type="InterPro" id="IPR000873">
    <property type="entry name" value="AMP-dep_synth/lig_dom"/>
</dbReference>
<dbReference type="InterPro" id="IPR020806">
    <property type="entry name" value="PKS_PP-bd"/>
</dbReference>
<dbReference type="SUPFAM" id="SSF47336">
    <property type="entry name" value="ACP-like"/>
    <property type="match status" value="2"/>
</dbReference>
<accession>Q63CQ7</accession>
<dbReference type="PROSITE" id="PS00012">
    <property type="entry name" value="PHOSPHOPANTETHEINE"/>
    <property type="match status" value="2"/>
</dbReference>
<dbReference type="FunFam" id="3.40.50.980:FF:000001">
    <property type="entry name" value="Non-ribosomal peptide synthetase"/>
    <property type="match status" value="2"/>
</dbReference>
<dbReference type="EMBL" id="CP000001">
    <property type="protein sequence ID" value="AAU18538.1"/>
    <property type="molecule type" value="Genomic_DNA"/>
</dbReference>
<feature type="domain" description="Carrier" evidence="8">
    <location>
        <begin position="2448"/>
        <end position="2523"/>
    </location>
</feature>
<evidence type="ECO:0000256" key="5">
    <source>
        <dbReference type="ARBA" id="ARBA00022741"/>
    </source>
</evidence>
<dbReference type="Gene3D" id="3.30.300.30">
    <property type="match status" value="2"/>
</dbReference>
<keyword evidence="7" id="KW-0045">Antibiotic biosynthesis</keyword>
<dbReference type="InterPro" id="IPR009081">
    <property type="entry name" value="PP-bd_ACP"/>
</dbReference>
<dbReference type="SUPFAM" id="SSF52777">
    <property type="entry name" value="CoA-dependent acyltransferases"/>
    <property type="match status" value="6"/>
</dbReference>
<keyword evidence="3" id="KW-0596">Phosphopantetheine</keyword>
<dbReference type="Gene3D" id="3.40.50.1820">
    <property type="entry name" value="alpha/beta hydrolase"/>
    <property type="match status" value="1"/>
</dbReference>
<dbReference type="InterPro" id="IPR036736">
    <property type="entry name" value="ACP-like_sf"/>
</dbReference>